<comment type="caution">
    <text evidence="2">The sequence shown here is derived from an EMBL/GenBank/DDBJ whole genome shotgun (WGS) entry which is preliminary data.</text>
</comment>
<feature type="transmembrane region" description="Helical" evidence="1">
    <location>
        <begin position="179"/>
        <end position="200"/>
    </location>
</feature>
<evidence type="ECO:0008006" key="4">
    <source>
        <dbReference type="Google" id="ProtNLM"/>
    </source>
</evidence>
<dbReference type="EMBL" id="DVFZ01000050">
    <property type="protein sequence ID" value="HIQ82450.1"/>
    <property type="molecule type" value="Genomic_DNA"/>
</dbReference>
<feature type="transmembrane region" description="Helical" evidence="1">
    <location>
        <begin position="230"/>
        <end position="252"/>
    </location>
</feature>
<name>A0A9D0ZL75_9FIRM</name>
<feature type="transmembrane region" description="Helical" evidence="1">
    <location>
        <begin position="304"/>
        <end position="322"/>
    </location>
</feature>
<evidence type="ECO:0000256" key="1">
    <source>
        <dbReference type="SAM" id="Phobius"/>
    </source>
</evidence>
<keyword evidence="1" id="KW-0812">Transmembrane</keyword>
<dbReference type="Proteomes" id="UP000824260">
    <property type="component" value="Unassembled WGS sequence"/>
</dbReference>
<proteinExistence type="predicted"/>
<keyword evidence="1" id="KW-1133">Transmembrane helix</keyword>
<reference evidence="2" key="2">
    <citation type="journal article" date="2021" name="PeerJ">
        <title>Extensive microbial diversity within the chicken gut microbiome revealed by metagenomics and culture.</title>
        <authorList>
            <person name="Gilroy R."/>
            <person name="Ravi A."/>
            <person name="Getino M."/>
            <person name="Pursley I."/>
            <person name="Horton D.L."/>
            <person name="Alikhan N.F."/>
            <person name="Baker D."/>
            <person name="Gharbi K."/>
            <person name="Hall N."/>
            <person name="Watson M."/>
            <person name="Adriaenssens E.M."/>
            <person name="Foster-Nyarko E."/>
            <person name="Jarju S."/>
            <person name="Secka A."/>
            <person name="Antonio M."/>
            <person name="Oren A."/>
            <person name="Chaudhuri R.R."/>
            <person name="La Ragione R."/>
            <person name="Hildebrand F."/>
            <person name="Pallen M.J."/>
        </authorList>
    </citation>
    <scope>NUCLEOTIDE SEQUENCE</scope>
    <source>
        <strain evidence="2">ChiSjej6B24-2974</strain>
    </source>
</reference>
<gene>
    <name evidence="2" type="ORF">IAA52_05050</name>
</gene>
<evidence type="ECO:0000313" key="2">
    <source>
        <dbReference type="EMBL" id="HIQ82450.1"/>
    </source>
</evidence>
<reference evidence="2" key="1">
    <citation type="submission" date="2020-10" db="EMBL/GenBank/DDBJ databases">
        <authorList>
            <person name="Gilroy R."/>
        </authorList>
    </citation>
    <scope>NUCLEOTIDE SEQUENCE</scope>
    <source>
        <strain evidence="2">ChiSjej6B24-2974</strain>
    </source>
</reference>
<sequence>MYSPGLKKLGEELGLTAAKGRVYGVLEGFPITMWDGAGTKNLLLVFGEPGDDAQETRIDLSELLPRELEAYRIQELHVDEDAPLVSVVFFDNPGTLKRMRAFLQEALPAFRKAGLSRYYRCVQCGEKFQEGVEIALAGGAALPVHRHCEAELHGDMEAQKRADALEIRRQSAEALRDGTTLKGVLGAILGGLVGAIPWVVLYMLGYVAALGGVFIGAGAVYGYKKLSGRAGVACVISAVIVTVVMVFLATLAGDAADTARLILTGELAEINGLPAGTFNLGDLGWYQGMLYESPEWREGFRANLLQGYAYAAIGLILLLLRVRHGLRARVDKKTAKDA</sequence>
<organism evidence="2 3">
    <name type="scientific">Candidatus Pullichristensenella stercorigallinarum</name>
    <dbReference type="NCBI Taxonomy" id="2840909"/>
    <lineage>
        <taxon>Bacteria</taxon>
        <taxon>Bacillati</taxon>
        <taxon>Bacillota</taxon>
        <taxon>Clostridia</taxon>
        <taxon>Candidatus Pullichristensenella</taxon>
    </lineage>
</organism>
<feature type="transmembrane region" description="Helical" evidence="1">
    <location>
        <begin position="206"/>
        <end position="223"/>
    </location>
</feature>
<protein>
    <recommendedName>
        <fullName evidence="4">Transmembrane protein</fullName>
    </recommendedName>
</protein>
<keyword evidence="1" id="KW-0472">Membrane</keyword>
<accession>A0A9D0ZL75</accession>
<evidence type="ECO:0000313" key="3">
    <source>
        <dbReference type="Proteomes" id="UP000824260"/>
    </source>
</evidence>
<dbReference type="AlphaFoldDB" id="A0A9D0ZL75"/>